<keyword evidence="2" id="KW-1185">Reference proteome</keyword>
<dbReference type="AlphaFoldDB" id="A0AAV5WU95"/>
<protein>
    <submittedName>
        <fullName evidence="1">Uncharacterized protein</fullName>
    </submittedName>
</protein>
<evidence type="ECO:0000313" key="1">
    <source>
        <dbReference type="EMBL" id="GMT33823.1"/>
    </source>
</evidence>
<name>A0AAV5WU95_9BILA</name>
<dbReference type="PANTHER" id="PTHR32122:SF1">
    <property type="entry name" value="TATA BOX-BINDING PROTEIN-ASSOCIATED FACTOR RNA POLYMERASE I SUBUNIT A"/>
    <property type="match status" value="1"/>
</dbReference>
<dbReference type="EMBL" id="BTSY01000006">
    <property type="protein sequence ID" value="GMT33823.1"/>
    <property type="molecule type" value="Genomic_DNA"/>
</dbReference>
<sequence length="564" mass="65460">YFSLSSMSKRKKRRLDPVDSIVDHSTRLPIVIPPYVITDPLFPDNEENKSVLEANFCGSQINNRETANRTELGLLSLLERICVIYTERYQIYSQSLVNHHLSIFSILGLPVEFSSKSLSYNYTNAVGAHSACTRFTRANPPRHDAVYYHFTEILRLFARCERETNTYLYSRFGLAVPTFTVKRNLILIFRLVLSLNTLIAERKWEELGRKLNSCHFLHRPLYGWFHSAQTLRRETYREKLYRSVRHDMFVTALLVWNAATMRVLQSEESREWKSSRQLDLLRRSISQCRITAGISVPEHVLLTESVAVLISLEENYLIHHLHAIDLNLPHAHDVYRQPYEAFKLLAQSICWQEDLRIISGVAEPGSELVDALIDVAEREGSAGVVFALSALRGFMKMIDAVEGQESLNRLLSYSINCPRVVRPLAAQLREYGMEEQAREMVDKSITPSSSIHSSDSIWLEWAEIKMKEIEEMEEENGEVTTRTTVAEKLLAFLDYGSNQLNERAWILLEKAIEGSDSSQWSLWWEDRRDWWPSLHGEEMEKRGKKARKKIMKRFEKLKIIDRSE</sequence>
<gene>
    <name evidence="1" type="ORF">PFISCL1PPCAC_25120</name>
</gene>
<reference evidence="1" key="1">
    <citation type="submission" date="2023-10" db="EMBL/GenBank/DDBJ databases">
        <title>Genome assembly of Pristionchus species.</title>
        <authorList>
            <person name="Yoshida K."/>
            <person name="Sommer R.J."/>
        </authorList>
    </citation>
    <scope>NUCLEOTIDE SEQUENCE</scope>
    <source>
        <strain evidence="1">RS5133</strain>
    </source>
</reference>
<dbReference type="Proteomes" id="UP001432322">
    <property type="component" value="Unassembled WGS sequence"/>
</dbReference>
<dbReference type="PANTHER" id="PTHR32122">
    <property type="entry name" value="TATA BOX-BINDING PROTEIN ASSOCIATED FACTOR RNA POLYMERASE I SUBUNIT A"/>
    <property type="match status" value="1"/>
</dbReference>
<proteinExistence type="predicted"/>
<accession>A0AAV5WU95</accession>
<feature type="non-terminal residue" evidence="1">
    <location>
        <position position="1"/>
    </location>
</feature>
<evidence type="ECO:0000313" key="2">
    <source>
        <dbReference type="Proteomes" id="UP001432322"/>
    </source>
</evidence>
<organism evidence="1 2">
    <name type="scientific">Pristionchus fissidentatus</name>
    <dbReference type="NCBI Taxonomy" id="1538716"/>
    <lineage>
        <taxon>Eukaryota</taxon>
        <taxon>Metazoa</taxon>
        <taxon>Ecdysozoa</taxon>
        <taxon>Nematoda</taxon>
        <taxon>Chromadorea</taxon>
        <taxon>Rhabditida</taxon>
        <taxon>Rhabditina</taxon>
        <taxon>Diplogasteromorpha</taxon>
        <taxon>Diplogasteroidea</taxon>
        <taxon>Neodiplogasteridae</taxon>
        <taxon>Pristionchus</taxon>
    </lineage>
</organism>
<dbReference type="InterPro" id="IPR052669">
    <property type="entry name" value="SL1/TIF-IB_Component"/>
</dbReference>
<comment type="caution">
    <text evidence="1">The sequence shown here is derived from an EMBL/GenBank/DDBJ whole genome shotgun (WGS) entry which is preliminary data.</text>
</comment>